<keyword evidence="3" id="KW-1185">Reference proteome</keyword>
<reference evidence="1 2" key="1">
    <citation type="journal article" date="2014" name="PLoS Genet.">
        <title>The Genome of Spironucleus salmonicida Highlights a Fish Pathogen Adapted to Fluctuating Environments.</title>
        <authorList>
            <person name="Xu F."/>
            <person name="Jerlstrom-Hultqvist J."/>
            <person name="Einarsson E."/>
            <person name="Astvaldsson A."/>
            <person name="Svard S.G."/>
            <person name="Andersson J.O."/>
        </authorList>
    </citation>
    <scope>NUCLEOTIDE SEQUENCE</scope>
    <source>
        <strain evidence="2">ATCC 50377</strain>
    </source>
</reference>
<dbReference type="AlphaFoldDB" id="V6LES9"/>
<dbReference type="EMBL" id="AUWU02000001">
    <property type="protein sequence ID" value="KAH0577006.1"/>
    <property type="molecule type" value="Genomic_DNA"/>
</dbReference>
<reference evidence="2" key="2">
    <citation type="submission" date="2020-12" db="EMBL/GenBank/DDBJ databases">
        <title>New Spironucleus salmonicida genome in near-complete chromosomes.</title>
        <authorList>
            <person name="Xu F."/>
            <person name="Kurt Z."/>
            <person name="Jimenez-Gonzalez A."/>
            <person name="Astvaldsson A."/>
            <person name="Andersson J.O."/>
            <person name="Svard S.G."/>
        </authorList>
    </citation>
    <scope>NUCLEOTIDE SEQUENCE</scope>
    <source>
        <strain evidence="2">ATCC 50377</strain>
    </source>
</reference>
<evidence type="ECO:0000313" key="2">
    <source>
        <dbReference type="EMBL" id="KAH0577006.1"/>
    </source>
</evidence>
<accession>V6LES9</accession>
<dbReference type="VEuPathDB" id="GiardiaDB:SS50377_20354"/>
<proteinExistence type="predicted"/>
<sequence length="366" mass="42262">MQKCTDFFSTENPPLDGYKEHVTFLQYLPTIPIDIQLSLFSLLQKRPKTSLECRAFSQIIYLLKTTNENLLEKALKFNRRCSTADFSEISITVDLVPFRDQKSLFSAVILQLLATQKSLQVGVELYREAISEAKKTISGRTIIDQIKFNLATFQVQNQKIDDARGLLQELTTHSKQDNVQKRSVVCLKILDYQGFIAYMSRKRIKNEIHTKNQVSAVKIETNIDIQKTKVLRPEIFRQTYRPKRKIKVIAKDDKMFSLQDIATDFGFSKEQMKAILCKKPESPMKQSFINQSFSLDEMINNIFQDEHIVLKSIPNTFGFGNDEQSVVGVKNVECVYNGQVNCRSVRRNHQESFQQEITKLISSIHQ</sequence>
<evidence type="ECO:0000313" key="1">
    <source>
        <dbReference type="EMBL" id="EST43035.1"/>
    </source>
</evidence>
<gene>
    <name evidence="1" type="ORF">SS50377_17337</name>
    <name evidence="2" type="ORF">SS50377_20354</name>
</gene>
<dbReference type="EMBL" id="KI546147">
    <property type="protein sequence ID" value="EST43035.1"/>
    <property type="molecule type" value="Genomic_DNA"/>
</dbReference>
<name>V6LES9_9EUKA</name>
<dbReference type="Proteomes" id="UP000018208">
    <property type="component" value="Unassembled WGS sequence"/>
</dbReference>
<organism evidence="1">
    <name type="scientific">Spironucleus salmonicida</name>
    <dbReference type="NCBI Taxonomy" id="348837"/>
    <lineage>
        <taxon>Eukaryota</taxon>
        <taxon>Metamonada</taxon>
        <taxon>Diplomonadida</taxon>
        <taxon>Hexamitidae</taxon>
        <taxon>Hexamitinae</taxon>
        <taxon>Spironucleus</taxon>
    </lineage>
</organism>
<evidence type="ECO:0000313" key="3">
    <source>
        <dbReference type="Proteomes" id="UP000018208"/>
    </source>
</evidence>
<protein>
    <submittedName>
        <fullName evidence="1">Uncharacterized protein</fullName>
    </submittedName>
</protein>